<name>A0A1E3R7G6_MYCFV</name>
<protein>
    <submittedName>
        <fullName evidence="2">Uncharacterized protein</fullName>
    </submittedName>
</protein>
<evidence type="ECO:0000313" key="2">
    <source>
        <dbReference type="EMBL" id="ODQ85774.1"/>
    </source>
</evidence>
<sequence>MLAAVVVAGSLTAGVPTASAQPPPPTSEGCQPALSAPELVMLANGAKAVRARLTMATCSPDSQPTEVVVCLEAANGRSECEKLPGWNNVHVIMAATPPGGAFTATGQVCWFDTLKTFNTGCRAADPITVTF</sequence>
<feature type="chain" id="PRO_5009134628" evidence="1">
    <location>
        <begin position="21"/>
        <end position="131"/>
    </location>
</feature>
<evidence type="ECO:0000313" key="3">
    <source>
        <dbReference type="Proteomes" id="UP000094053"/>
    </source>
</evidence>
<feature type="signal peptide" evidence="1">
    <location>
        <begin position="1"/>
        <end position="20"/>
    </location>
</feature>
<comment type="caution">
    <text evidence="2">The sequence shown here is derived from an EMBL/GenBank/DDBJ whole genome shotgun (WGS) entry which is preliminary data.</text>
</comment>
<keyword evidence="3" id="KW-1185">Reference proteome</keyword>
<dbReference type="Proteomes" id="UP000094053">
    <property type="component" value="Unassembled WGS sequence"/>
</dbReference>
<keyword evidence="1" id="KW-0732">Signal</keyword>
<gene>
    <name evidence="2" type="ORF">BHQ18_28505</name>
</gene>
<dbReference type="AlphaFoldDB" id="A0A1E3R7G6"/>
<organism evidence="2 3">
    <name type="scientific">Mycolicibacterium flavescens</name>
    <name type="common">Mycobacterium flavescens</name>
    <dbReference type="NCBI Taxonomy" id="1776"/>
    <lineage>
        <taxon>Bacteria</taxon>
        <taxon>Bacillati</taxon>
        <taxon>Actinomycetota</taxon>
        <taxon>Actinomycetes</taxon>
        <taxon>Mycobacteriales</taxon>
        <taxon>Mycobacteriaceae</taxon>
        <taxon>Mycolicibacterium</taxon>
    </lineage>
</organism>
<evidence type="ECO:0000256" key="1">
    <source>
        <dbReference type="SAM" id="SignalP"/>
    </source>
</evidence>
<dbReference type="STRING" id="1776.BHQ18_28505"/>
<accession>A0A1E3R7G6</accession>
<proteinExistence type="predicted"/>
<dbReference type="EMBL" id="MIHA01000043">
    <property type="protein sequence ID" value="ODQ85774.1"/>
    <property type="molecule type" value="Genomic_DNA"/>
</dbReference>
<reference evidence="3" key="1">
    <citation type="submission" date="2016-09" db="EMBL/GenBank/DDBJ databases">
        <authorList>
            <person name="Greninger A.L."/>
            <person name="Jerome K.R."/>
            <person name="Mcnair B."/>
            <person name="Wallis C."/>
            <person name="Fang F."/>
        </authorList>
    </citation>
    <scope>NUCLEOTIDE SEQUENCE [LARGE SCALE GENOMIC DNA]</scope>
    <source>
        <strain evidence="3">M6</strain>
    </source>
</reference>